<feature type="transmembrane region" description="Helical" evidence="2">
    <location>
        <begin position="27"/>
        <end position="48"/>
    </location>
</feature>
<proteinExistence type="predicted"/>
<protein>
    <submittedName>
        <fullName evidence="3">Unannotated protein</fullName>
    </submittedName>
</protein>
<evidence type="ECO:0000313" key="3">
    <source>
        <dbReference type="EMBL" id="CAB4339141.1"/>
    </source>
</evidence>
<reference evidence="3" key="1">
    <citation type="submission" date="2020-05" db="EMBL/GenBank/DDBJ databases">
        <authorList>
            <person name="Chiriac C."/>
            <person name="Salcher M."/>
            <person name="Ghai R."/>
            <person name="Kavagutti S V."/>
        </authorList>
    </citation>
    <scope>NUCLEOTIDE SEQUENCE</scope>
</reference>
<evidence type="ECO:0000256" key="2">
    <source>
        <dbReference type="SAM" id="Phobius"/>
    </source>
</evidence>
<keyword evidence="2" id="KW-0472">Membrane</keyword>
<gene>
    <name evidence="3" type="ORF">UFOPK3547_00420</name>
</gene>
<name>A0A6J5Z902_9ZZZZ</name>
<keyword evidence="2" id="KW-0812">Transmembrane</keyword>
<dbReference type="AlphaFoldDB" id="A0A6J5Z902"/>
<feature type="region of interest" description="Disordered" evidence="1">
    <location>
        <begin position="197"/>
        <end position="217"/>
    </location>
</feature>
<organism evidence="3">
    <name type="scientific">freshwater metagenome</name>
    <dbReference type="NCBI Taxonomy" id="449393"/>
    <lineage>
        <taxon>unclassified sequences</taxon>
        <taxon>metagenomes</taxon>
        <taxon>ecological metagenomes</taxon>
    </lineage>
</organism>
<accession>A0A6J5Z902</accession>
<evidence type="ECO:0000256" key="1">
    <source>
        <dbReference type="SAM" id="MobiDB-lite"/>
    </source>
</evidence>
<dbReference type="EMBL" id="CAESAN010000024">
    <property type="protein sequence ID" value="CAB4339141.1"/>
    <property type="molecule type" value="Genomic_DNA"/>
</dbReference>
<keyword evidence="2" id="KW-1133">Transmembrane helix</keyword>
<sequence>MPSIVRPEFGPTLPELLAPRWRRLNRFWRAAIVVACAAIVLVAAYALVGGGSGMRTLKVATPIPITIPYDGAALQQRVAVGNELFRLSTPPSAADPATLSASPITIAPYRGSIEGTLPIVASRLTEQMRRVDPGLIVRGYLPVLVKQRPGYEILFQFKRAGRTRYGRRVIVFADQPGVREGLDILMTSARSLRIPTSEQLGRQPPLRDPYQALVQGG</sequence>